<dbReference type="Pfam" id="PF01031">
    <property type="entry name" value="Dynamin_M"/>
    <property type="match status" value="1"/>
</dbReference>
<keyword evidence="5" id="KW-1185">Reference proteome</keyword>
<protein>
    <submittedName>
        <fullName evidence="4">Interferon-induced gtp-binding protein mx2</fullName>
    </submittedName>
</protein>
<dbReference type="SUPFAM" id="SSF52540">
    <property type="entry name" value="P-loop containing nucleoside triphosphate hydrolases"/>
    <property type="match status" value="1"/>
</dbReference>
<dbReference type="CDD" id="cd08771">
    <property type="entry name" value="DLP_1"/>
    <property type="match status" value="1"/>
</dbReference>
<accession>A0A162NB77</accession>
<dbReference type="AlphaFoldDB" id="A0A162NB77"/>
<dbReference type="STRING" id="1573173.A0A162NB77"/>
<comment type="caution">
    <text evidence="4">The sequence shown here is derived from an EMBL/GenBank/DDBJ whole genome shotgun (WGS) entry which is preliminary data.</text>
</comment>
<dbReference type="PANTHER" id="PTHR11566">
    <property type="entry name" value="DYNAMIN"/>
    <property type="match status" value="1"/>
</dbReference>
<dbReference type="GO" id="GO:0005874">
    <property type="term" value="C:microtubule"/>
    <property type="evidence" value="ECO:0007669"/>
    <property type="project" value="TreeGrafter"/>
</dbReference>
<dbReference type="InterPro" id="IPR000375">
    <property type="entry name" value="Dynamin_stalk"/>
</dbReference>
<dbReference type="InterPro" id="IPR022812">
    <property type="entry name" value="Dynamin"/>
</dbReference>
<dbReference type="GO" id="GO:0048312">
    <property type="term" value="P:intracellular distribution of mitochondria"/>
    <property type="evidence" value="ECO:0007669"/>
    <property type="project" value="TreeGrafter"/>
</dbReference>
<feature type="domain" description="Dynamin-type G" evidence="3">
    <location>
        <begin position="36"/>
        <end position="329"/>
    </location>
</feature>
<dbReference type="PANTHER" id="PTHR11566:SF21">
    <property type="entry name" value="DYNAMIN RELATED PROTEIN 1, ISOFORM A"/>
    <property type="match status" value="1"/>
</dbReference>
<dbReference type="InterPro" id="IPR027417">
    <property type="entry name" value="P-loop_NTPase"/>
</dbReference>
<dbReference type="GO" id="GO:0016559">
    <property type="term" value="P:peroxisome fission"/>
    <property type="evidence" value="ECO:0007669"/>
    <property type="project" value="TreeGrafter"/>
</dbReference>
<dbReference type="GO" id="GO:0005525">
    <property type="term" value="F:GTP binding"/>
    <property type="evidence" value="ECO:0007669"/>
    <property type="project" value="InterPro"/>
</dbReference>
<dbReference type="GO" id="GO:0003924">
    <property type="term" value="F:GTPase activity"/>
    <property type="evidence" value="ECO:0007669"/>
    <property type="project" value="InterPro"/>
</dbReference>
<evidence type="ECO:0000256" key="1">
    <source>
        <dbReference type="ARBA" id="ARBA00022741"/>
    </source>
</evidence>
<proteinExistence type="predicted"/>
<dbReference type="PRINTS" id="PR00195">
    <property type="entry name" value="DYNAMIN"/>
</dbReference>
<evidence type="ECO:0000256" key="2">
    <source>
        <dbReference type="ARBA" id="ARBA00023134"/>
    </source>
</evidence>
<keyword evidence="2" id="KW-0342">GTP-binding</keyword>
<dbReference type="GO" id="GO:0006897">
    <property type="term" value="P:endocytosis"/>
    <property type="evidence" value="ECO:0007669"/>
    <property type="project" value="TreeGrafter"/>
</dbReference>
<dbReference type="FunFam" id="3.40.50.300:FF:001425">
    <property type="entry name" value="Dynamin GTPase, putative"/>
    <property type="match status" value="1"/>
</dbReference>
<evidence type="ECO:0000259" key="3">
    <source>
        <dbReference type="PROSITE" id="PS51718"/>
    </source>
</evidence>
<dbReference type="GO" id="GO:0000266">
    <property type="term" value="P:mitochondrial fission"/>
    <property type="evidence" value="ECO:0007669"/>
    <property type="project" value="TreeGrafter"/>
</dbReference>
<dbReference type="GO" id="GO:0008017">
    <property type="term" value="F:microtubule binding"/>
    <property type="evidence" value="ECO:0007669"/>
    <property type="project" value="TreeGrafter"/>
</dbReference>
<dbReference type="PROSITE" id="PS51718">
    <property type="entry name" value="G_DYNAMIN_2"/>
    <property type="match status" value="1"/>
</dbReference>
<dbReference type="InterPro" id="IPR045063">
    <property type="entry name" value="Dynamin_N"/>
</dbReference>
<dbReference type="InterPro" id="IPR030381">
    <property type="entry name" value="G_DYNAMIN_dom"/>
</dbReference>
<dbReference type="EMBL" id="LFIW01000572">
    <property type="protein sequence ID" value="KZL85750.1"/>
    <property type="molecule type" value="Genomic_DNA"/>
</dbReference>
<reference evidence="4 5" key="1">
    <citation type="submission" date="2015-06" db="EMBL/GenBank/DDBJ databases">
        <title>Survival trade-offs in plant roots during colonization by closely related pathogenic and mutualistic fungi.</title>
        <authorList>
            <person name="Hacquard S."/>
            <person name="Kracher B."/>
            <person name="Hiruma K."/>
            <person name="Weinman A."/>
            <person name="Muench P."/>
            <person name="Garrido Oter R."/>
            <person name="Ver Loren van Themaat E."/>
            <person name="Dallerey J.-F."/>
            <person name="Damm U."/>
            <person name="Henrissat B."/>
            <person name="Lespinet O."/>
            <person name="Thon M."/>
            <person name="Kemen E."/>
            <person name="McHardy A.C."/>
            <person name="Schulze-Lefert P."/>
            <person name="O'Connell R.J."/>
        </authorList>
    </citation>
    <scope>NUCLEOTIDE SEQUENCE [LARGE SCALE GENOMIC DNA]</scope>
    <source>
        <strain evidence="4 5">MAFF 238704</strain>
    </source>
</reference>
<evidence type="ECO:0000313" key="5">
    <source>
        <dbReference type="Proteomes" id="UP000076584"/>
    </source>
</evidence>
<name>A0A162NB77_COLIC</name>
<keyword evidence="1" id="KW-0547">Nucleotide-binding</keyword>
<dbReference type="Proteomes" id="UP000076584">
    <property type="component" value="Unassembled WGS sequence"/>
</dbReference>
<dbReference type="GO" id="GO:0016020">
    <property type="term" value="C:membrane"/>
    <property type="evidence" value="ECO:0007669"/>
    <property type="project" value="TreeGrafter"/>
</dbReference>
<organism evidence="4 5">
    <name type="scientific">Colletotrichum incanum</name>
    <name type="common">Soybean anthracnose fungus</name>
    <dbReference type="NCBI Taxonomy" id="1573173"/>
    <lineage>
        <taxon>Eukaryota</taxon>
        <taxon>Fungi</taxon>
        <taxon>Dikarya</taxon>
        <taxon>Ascomycota</taxon>
        <taxon>Pezizomycotina</taxon>
        <taxon>Sordariomycetes</taxon>
        <taxon>Hypocreomycetidae</taxon>
        <taxon>Glomerellales</taxon>
        <taxon>Glomerellaceae</taxon>
        <taxon>Colletotrichum</taxon>
        <taxon>Colletotrichum spaethianum species complex</taxon>
    </lineage>
</organism>
<gene>
    <name evidence="4" type="ORF">CI238_10897</name>
</gene>
<dbReference type="Gene3D" id="3.40.50.300">
    <property type="entry name" value="P-loop containing nucleotide triphosphate hydrolases"/>
    <property type="match status" value="1"/>
</dbReference>
<dbReference type="Pfam" id="PF00350">
    <property type="entry name" value="Dynamin_N"/>
    <property type="match status" value="1"/>
</dbReference>
<dbReference type="InterPro" id="IPR001401">
    <property type="entry name" value="Dynamin_GTPase"/>
</dbReference>
<sequence length="648" mass="73085">MAVIASVNPAVPLSSARSTFRLNQIDQIRANGIGDHIPLPQLAVCGDQSTGKSSVLERVTGLPFPRQDGLCTRFATEIVLRHCTGPMEITATIRPGTNRCPEMRETLEKYRNVIRDFNVLPRVIEEVAALMGIRGFCDSEDARSFALDVLRIDVRGPVGLHLTIVDLPGLISVESDEQSTEDIDIVHRLVETYMESHRTIILAVVQAGNDVANQPVIRKSRKHDPHGLRTIGIITKPDLINKGTENRIARLANNEDSIKLGLGFFLLKNPSPKELEAGLSTDAISQLETDFFAQPVWQQQRVNSERIGAPRLRAYLQELLYTHIEKEIPQVKQEIKQQLVIAETTLRQLGPERSTLQHTRSYLVQISMRFHQLASDSLNGHYLGANAEFFQNDTRLRALVHKANEDFAQKMRLKGSKRRIVDVVPAGDTDNQSINGTEPTQIFITKKGLHALVKKKYVKTRGLDLPGNYSHNLLSELFHEQSGPWQELAQQHVQGVVSLVEGWILHVLQVVIPEDELRQAVTAVCLESLEDATARCREELARLWEDERRQPITYNHYYTDNIQKTRVNLQKGAVQSAFQEAIREDWHGKFHVSNNPDDINRAMGALTSRVVVNMDDFACTDALEGMVAYYKGSELVDRRRRNFANDHL</sequence>
<dbReference type="GO" id="GO:0005739">
    <property type="term" value="C:mitochondrion"/>
    <property type="evidence" value="ECO:0007669"/>
    <property type="project" value="TreeGrafter"/>
</dbReference>
<dbReference type="SMART" id="SM00053">
    <property type="entry name" value="DYNc"/>
    <property type="match status" value="1"/>
</dbReference>
<evidence type="ECO:0000313" key="4">
    <source>
        <dbReference type="EMBL" id="KZL85750.1"/>
    </source>
</evidence>